<dbReference type="EMBL" id="NMUH01008305">
    <property type="protein sequence ID" value="MQM18589.1"/>
    <property type="molecule type" value="Genomic_DNA"/>
</dbReference>
<dbReference type="PANTHER" id="PTHR43868:SF1">
    <property type="entry name" value="P-LOOP CONTAINING NUCLEOSIDE TRIPHOSPHATE HYDROLASES SUPERFAMILY PROTEIN"/>
    <property type="match status" value="1"/>
</dbReference>
<organism evidence="1 2">
    <name type="scientific">Colocasia esculenta</name>
    <name type="common">Wild taro</name>
    <name type="synonym">Arum esculentum</name>
    <dbReference type="NCBI Taxonomy" id="4460"/>
    <lineage>
        <taxon>Eukaryota</taxon>
        <taxon>Viridiplantae</taxon>
        <taxon>Streptophyta</taxon>
        <taxon>Embryophyta</taxon>
        <taxon>Tracheophyta</taxon>
        <taxon>Spermatophyta</taxon>
        <taxon>Magnoliopsida</taxon>
        <taxon>Liliopsida</taxon>
        <taxon>Araceae</taxon>
        <taxon>Aroideae</taxon>
        <taxon>Colocasieae</taxon>
        <taxon>Colocasia</taxon>
    </lineage>
</organism>
<comment type="caution">
    <text evidence="1">The sequence shown here is derived from an EMBL/GenBank/DDBJ whole genome shotgun (WGS) entry which is preliminary data.</text>
</comment>
<sequence length="216" mass="23908">MVESGGDILCMLDDPDEVVDISGMGPEAWADGHRNFVAYRLDLPARQWVWADDALGDGSGALLLNYYGDSLSWEADGSGDEGRVYARCWGSDSELITVYHMKHGLVEHRGVPFAREGPRTCLIIQSQDSSAENLMGCKIGKSPVICNENLSALRLETTKVSIFLAQVIRFFQKLLSLKVANSLLFFFNMILEPLDRMKKADARINFTQGILEGVGM</sequence>
<reference evidence="1" key="1">
    <citation type="submission" date="2017-07" db="EMBL/GenBank/DDBJ databases">
        <title>Taro Niue Genome Assembly and Annotation.</title>
        <authorList>
            <person name="Atibalentja N."/>
            <person name="Keating K."/>
            <person name="Fields C.J."/>
        </authorList>
    </citation>
    <scope>NUCLEOTIDE SEQUENCE</scope>
    <source>
        <strain evidence="1">Niue_2</strain>
        <tissue evidence="1">Leaf</tissue>
    </source>
</reference>
<proteinExistence type="predicted"/>
<keyword evidence="2" id="KW-1185">Reference proteome</keyword>
<dbReference type="PANTHER" id="PTHR43868">
    <property type="entry name" value="OS02G0711200 PROTEIN"/>
    <property type="match status" value="1"/>
</dbReference>
<accession>A0A843XGG5</accession>
<evidence type="ECO:0000313" key="1">
    <source>
        <dbReference type="EMBL" id="MQM18589.1"/>
    </source>
</evidence>
<name>A0A843XGG5_COLES</name>
<dbReference type="InterPro" id="IPR053262">
    <property type="entry name" value="ArsA_ATPase-like"/>
</dbReference>
<dbReference type="Proteomes" id="UP000652761">
    <property type="component" value="Unassembled WGS sequence"/>
</dbReference>
<protein>
    <submittedName>
        <fullName evidence="1">Uncharacterized protein</fullName>
    </submittedName>
</protein>
<gene>
    <name evidence="1" type="ORF">Taro_051584</name>
</gene>
<evidence type="ECO:0000313" key="2">
    <source>
        <dbReference type="Proteomes" id="UP000652761"/>
    </source>
</evidence>
<dbReference type="OrthoDB" id="1909609at2759"/>
<dbReference type="AlphaFoldDB" id="A0A843XGG5"/>